<accession>A0A5J4NKM4</accession>
<sequence>MIDNITGCDIYSTHVAEETPLHEHSVAETMGSDSSCTSGDRMQPEAFKHASSVIAHSSPSNINTRITSIVVESEDENFQTSSLTSKAEVQVSTERIRPQSTEVTFVNENTTQVSDILADDADIVALFVSRRLNSRLTVSLSVTLASSLTQSKSPTRQLNDIDIDSKTDMSPLRISGGTTFRVTTEPNDFSHIHVSPQCIEERNERFSVSPSSLNRPDCRFKHTFQNPSLDKPESITERPLLQKRTLNVQVKCMSPLFGSGLDTLVLRKRPVKSKVLFDRSRGADTSRISETATDFYTPGQSPVQDAYVTALEITLV</sequence>
<keyword evidence="3" id="KW-1185">Reference proteome</keyword>
<gene>
    <name evidence="2" type="ORF">DEA37_0013312</name>
</gene>
<proteinExistence type="predicted"/>
<protein>
    <submittedName>
        <fullName evidence="2">Uncharacterized protein</fullName>
    </submittedName>
</protein>
<reference evidence="2 3" key="1">
    <citation type="journal article" date="2019" name="Gigascience">
        <title>Whole-genome sequence of the oriental lung fluke Paragonimus westermani.</title>
        <authorList>
            <person name="Oey H."/>
            <person name="Zakrzewski M."/>
            <person name="Narain K."/>
            <person name="Devi K.R."/>
            <person name="Agatsuma T."/>
            <person name="Nawaratna S."/>
            <person name="Gobert G.N."/>
            <person name="Jones M.K."/>
            <person name="Ragan M.A."/>
            <person name="McManus D.P."/>
            <person name="Krause L."/>
        </authorList>
    </citation>
    <scope>NUCLEOTIDE SEQUENCE [LARGE SCALE GENOMIC DNA]</scope>
    <source>
        <strain evidence="2 3">IND2009</strain>
    </source>
</reference>
<feature type="compositionally biased region" description="Polar residues" evidence="1">
    <location>
        <begin position="31"/>
        <end position="40"/>
    </location>
</feature>
<evidence type="ECO:0000256" key="1">
    <source>
        <dbReference type="SAM" id="MobiDB-lite"/>
    </source>
</evidence>
<comment type="caution">
    <text evidence="2">The sequence shown here is derived from an EMBL/GenBank/DDBJ whole genome shotgun (WGS) entry which is preliminary data.</text>
</comment>
<organism evidence="2 3">
    <name type="scientific">Paragonimus westermani</name>
    <dbReference type="NCBI Taxonomy" id="34504"/>
    <lineage>
        <taxon>Eukaryota</taxon>
        <taxon>Metazoa</taxon>
        <taxon>Spiralia</taxon>
        <taxon>Lophotrochozoa</taxon>
        <taxon>Platyhelminthes</taxon>
        <taxon>Trematoda</taxon>
        <taxon>Digenea</taxon>
        <taxon>Plagiorchiida</taxon>
        <taxon>Troglotremata</taxon>
        <taxon>Troglotrematidae</taxon>
        <taxon>Paragonimus</taxon>
    </lineage>
</organism>
<dbReference type="AlphaFoldDB" id="A0A5J4NKM4"/>
<evidence type="ECO:0000313" key="3">
    <source>
        <dbReference type="Proteomes" id="UP000324629"/>
    </source>
</evidence>
<feature type="region of interest" description="Disordered" evidence="1">
    <location>
        <begin position="19"/>
        <end position="42"/>
    </location>
</feature>
<dbReference type="EMBL" id="QNGE01002195">
    <property type="protein sequence ID" value="KAA3676014.1"/>
    <property type="molecule type" value="Genomic_DNA"/>
</dbReference>
<evidence type="ECO:0000313" key="2">
    <source>
        <dbReference type="EMBL" id="KAA3676014.1"/>
    </source>
</evidence>
<dbReference type="Proteomes" id="UP000324629">
    <property type="component" value="Unassembled WGS sequence"/>
</dbReference>
<name>A0A5J4NKM4_9TREM</name>